<dbReference type="PROSITE" id="PS51365">
    <property type="entry name" value="RENAL_DIPEPTIDASE_2"/>
    <property type="match status" value="1"/>
</dbReference>
<evidence type="ECO:0000313" key="4">
    <source>
        <dbReference type="Proteomes" id="UP000278036"/>
    </source>
</evidence>
<proteinExistence type="predicted"/>
<dbReference type="AlphaFoldDB" id="A0A3A9JMZ0"/>
<dbReference type="GO" id="GO:0006508">
    <property type="term" value="P:proteolysis"/>
    <property type="evidence" value="ECO:0007669"/>
    <property type="project" value="InterPro"/>
</dbReference>
<keyword evidence="3" id="KW-1185">Reference proteome</keyword>
<name>A0A3A9JMZ0_9PROT</name>
<dbReference type="InterPro" id="IPR008257">
    <property type="entry name" value="Pept_M19"/>
</dbReference>
<dbReference type="GO" id="GO:0070573">
    <property type="term" value="F:metallodipeptidase activity"/>
    <property type="evidence" value="ECO:0007669"/>
    <property type="project" value="InterPro"/>
</dbReference>
<dbReference type="EMBL" id="RFLX01000004">
    <property type="protein sequence ID" value="RMI25612.1"/>
    <property type="molecule type" value="Genomic_DNA"/>
</dbReference>
<comment type="caution">
    <text evidence="1">The sequence shown here is derived from an EMBL/GenBank/DDBJ whole genome shotgun (WGS) entry which is preliminary data.</text>
</comment>
<dbReference type="InterPro" id="IPR032466">
    <property type="entry name" value="Metal_Hydrolase"/>
</dbReference>
<dbReference type="PANTHER" id="PTHR10443:SF12">
    <property type="entry name" value="DIPEPTIDASE"/>
    <property type="match status" value="1"/>
</dbReference>
<protein>
    <submittedName>
        <fullName evidence="1">Membrane dipeptidase</fullName>
    </submittedName>
</protein>
<dbReference type="Proteomes" id="UP000278036">
    <property type="component" value="Unassembled WGS sequence"/>
</dbReference>
<dbReference type="Proteomes" id="UP000274097">
    <property type="component" value="Unassembled WGS sequence"/>
</dbReference>
<dbReference type="PANTHER" id="PTHR10443">
    <property type="entry name" value="MICROSOMAL DIPEPTIDASE"/>
    <property type="match status" value="1"/>
</dbReference>
<evidence type="ECO:0000313" key="2">
    <source>
        <dbReference type="EMBL" id="RMI25612.1"/>
    </source>
</evidence>
<evidence type="ECO:0000313" key="1">
    <source>
        <dbReference type="EMBL" id="RKK06123.1"/>
    </source>
</evidence>
<gene>
    <name evidence="1" type="ORF">D6Z83_00940</name>
    <name evidence="2" type="ORF">EBE87_07830</name>
</gene>
<dbReference type="Pfam" id="PF01244">
    <property type="entry name" value="Peptidase_M19"/>
    <property type="match status" value="1"/>
</dbReference>
<dbReference type="RefSeq" id="WP_120636445.1">
    <property type="nucleotide sequence ID" value="NZ_RAQU01000004.1"/>
</dbReference>
<accession>A0A3A9JMZ0</accession>
<dbReference type="Gene3D" id="3.20.20.140">
    <property type="entry name" value="Metal-dependent hydrolases"/>
    <property type="match status" value="1"/>
</dbReference>
<dbReference type="InParanoid" id="A0A3A9JMZ0"/>
<evidence type="ECO:0000313" key="3">
    <source>
        <dbReference type="Proteomes" id="UP000274097"/>
    </source>
</evidence>
<dbReference type="OrthoDB" id="9804920at2"/>
<organism evidence="1 4">
    <name type="scientific">Teichococcus wenyumeiae</name>
    <dbReference type="NCBI Taxonomy" id="2478470"/>
    <lineage>
        <taxon>Bacteria</taxon>
        <taxon>Pseudomonadati</taxon>
        <taxon>Pseudomonadota</taxon>
        <taxon>Alphaproteobacteria</taxon>
        <taxon>Acetobacterales</taxon>
        <taxon>Roseomonadaceae</taxon>
        <taxon>Roseomonas</taxon>
    </lineage>
</organism>
<sequence length="338" mass="35508">MTDSTALHAATLSLDTHVDIPWPSPPDPRGETTRCVDYPKMVAGGLNAVVFAAYLPQGPRTPQSHEEAATRAEAMLRSIRASAAGAGRRICSRAADVEAAFEAGDTAVLLAVENGYGLGEDLSRLALWRGLGVCYLTLTHNGHNLLSDSAIPLAALGDAPALHGGLSEFGRAAIAEMNALGILVDVSHVAKSGMMQAVELSRSPVVATHTCCRALRDHPRNLDDDQLDALRASGGLVQITAVPAFLRNADPDGRFRAKVSDIIDHVDYAVKRIGITHVGLSSDFDGGGGVEGWRSAAESASLTAELARRGYSAEEIGLLWSGNFLRLMRKAEAVAAGG</sequence>
<dbReference type="EMBL" id="RAQU01000004">
    <property type="protein sequence ID" value="RKK06123.1"/>
    <property type="molecule type" value="Genomic_DNA"/>
</dbReference>
<dbReference type="SUPFAM" id="SSF51556">
    <property type="entry name" value="Metallo-dependent hydrolases"/>
    <property type="match status" value="1"/>
</dbReference>
<reference evidence="1 4" key="1">
    <citation type="submission" date="2018-09" db="EMBL/GenBank/DDBJ databases">
        <title>Roseomonas sp. nov., isolated from feces of Tibetan antelopes in the Qinghai-Tibet plateau, China.</title>
        <authorList>
            <person name="Tian Z."/>
        </authorList>
    </citation>
    <scope>NUCLEOTIDE SEQUENCE [LARGE SCALE GENOMIC DNA]</scope>
    <source>
        <strain evidence="2 3">Z23</strain>
        <strain evidence="1 4">Z24</strain>
    </source>
</reference>
<dbReference type="CDD" id="cd01301">
    <property type="entry name" value="rDP_like"/>
    <property type="match status" value="1"/>
</dbReference>